<feature type="active site" description="Proton acceptor" evidence="4">
    <location>
        <position position="359"/>
    </location>
</feature>
<evidence type="ECO:0000256" key="2">
    <source>
        <dbReference type="ARBA" id="ARBA00022797"/>
    </source>
</evidence>
<name>A0A918PET4_9SPHN</name>
<evidence type="ECO:0000256" key="3">
    <source>
        <dbReference type="ARBA" id="ARBA00022801"/>
    </source>
</evidence>
<dbReference type="AlphaFoldDB" id="A0A918PET4"/>
<evidence type="ECO:0000256" key="4">
    <source>
        <dbReference type="PIRSR" id="PIRSR001112-1"/>
    </source>
</evidence>
<accession>A0A918PET4</accession>
<dbReference type="InterPro" id="IPR010497">
    <property type="entry name" value="Epoxide_hydro_N"/>
</dbReference>
<dbReference type="InterPro" id="IPR029058">
    <property type="entry name" value="AB_hydrolase_fold"/>
</dbReference>
<feature type="active site" description="Nucleophile" evidence="4">
    <location>
        <position position="180"/>
    </location>
</feature>
<dbReference type="Pfam" id="PF06441">
    <property type="entry name" value="EHN"/>
    <property type="match status" value="1"/>
</dbReference>
<dbReference type="RefSeq" id="WP_189620851.1">
    <property type="nucleotide sequence ID" value="NZ_BMZA01000005.1"/>
</dbReference>
<keyword evidence="7" id="KW-1185">Reference proteome</keyword>
<dbReference type="SUPFAM" id="SSF53474">
    <property type="entry name" value="alpha/beta-Hydrolases"/>
    <property type="match status" value="1"/>
</dbReference>
<evidence type="ECO:0000313" key="7">
    <source>
        <dbReference type="Proteomes" id="UP000648075"/>
    </source>
</evidence>
<comment type="caution">
    <text evidence="6">The sequence shown here is derived from an EMBL/GenBank/DDBJ whole genome shotgun (WGS) entry which is preliminary data.</text>
</comment>
<feature type="active site" description="Proton donor" evidence="4">
    <location>
        <position position="306"/>
    </location>
</feature>
<dbReference type="EMBL" id="BMZA01000005">
    <property type="protein sequence ID" value="GGZ03419.1"/>
    <property type="molecule type" value="Genomic_DNA"/>
</dbReference>
<reference evidence="6" key="2">
    <citation type="submission" date="2020-09" db="EMBL/GenBank/DDBJ databases">
        <authorList>
            <person name="Sun Q."/>
            <person name="Kim S."/>
        </authorList>
    </citation>
    <scope>NUCLEOTIDE SEQUENCE</scope>
    <source>
        <strain evidence="6">KCTC 32255</strain>
    </source>
</reference>
<proteinExistence type="inferred from homology"/>
<sequence length="381" mass="42735">MTTDAIRPFTIAIPDEDLRDLDERLARTRWPARETVADWSQGVPQEWMRALVDHWRHRYDWRRCEAALNALPQFMTAFDGLDIHFLHVRSSNPDAMPLLLTHGWPGSILEFMKSIGPLTEPQAHGGNAADAFHLVIPALPGFGFSGKPDATGWGVGRIAGVWGKLMKRLGYDRWVAQGGDWGSAVTYALGLQQPEGLIAVHTNMPIVMPPPPFGDLEPDQAKMMEAMDYYQRQEAGYSLQQATRPQTVGYALADSPVGQAAWIVEKFAAWSDCDGDPLNILTADELIDAVMMYWLPNCGASSARLYWESFTGGFVNKKQVQIPCGYSVFPKEIYPAPLSWARQCTPRMIHWNTLDKGGHFAALEQPELFVGEVRQCFRQMR</sequence>
<dbReference type="PANTHER" id="PTHR21661">
    <property type="entry name" value="EPOXIDE HYDROLASE 1-RELATED"/>
    <property type="match status" value="1"/>
</dbReference>
<dbReference type="PANTHER" id="PTHR21661:SF35">
    <property type="entry name" value="EPOXIDE HYDROLASE"/>
    <property type="match status" value="1"/>
</dbReference>
<dbReference type="GO" id="GO:0004301">
    <property type="term" value="F:epoxide hydrolase activity"/>
    <property type="evidence" value="ECO:0007669"/>
    <property type="project" value="TreeGrafter"/>
</dbReference>
<dbReference type="GO" id="GO:0097176">
    <property type="term" value="P:epoxide metabolic process"/>
    <property type="evidence" value="ECO:0007669"/>
    <property type="project" value="TreeGrafter"/>
</dbReference>
<protein>
    <submittedName>
        <fullName evidence="6">Hydrolase</fullName>
    </submittedName>
</protein>
<keyword evidence="2" id="KW-0058">Aromatic hydrocarbons catabolism</keyword>
<dbReference type="InterPro" id="IPR000639">
    <property type="entry name" value="Epox_hydrolase-like"/>
</dbReference>
<dbReference type="InterPro" id="IPR016292">
    <property type="entry name" value="Epoxide_hydrolase"/>
</dbReference>
<keyword evidence="3 6" id="KW-0378">Hydrolase</keyword>
<dbReference type="PIRSF" id="PIRSF001112">
    <property type="entry name" value="Epoxide_hydrolase"/>
    <property type="match status" value="1"/>
</dbReference>
<organism evidence="6 7">
    <name type="scientific">Novosphingobium colocasiae</name>
    <dbReference type="NCBI Taxonomy" id="1256513"/>
    <lineage>
        <taxon>Bacteria</taxon>
        <taxon>Pseudomonadati</taxon>
        <taxon>Pseudomonadota</taxon>
        <taxon>Alphaproteobacteria</taxon>
        <taxon>Sphingomonadales</taxon>
        <taxon>Sphingomonadaceae</taxon>
        <taxon>Novosphingobium</taxon>
    </lineage>
</organism>
<evidence type="ECO:0000313" key="6">
    <source>
        <dbReference type="EMBL" id="GGZ03419.1"/>
    </source>
</evidence>
<dbReference type="Proteomes" id="UP000648075">
    <property type="component" value="Unassembled WGS sequence"/>
</dbReference>
<dbReference type="Gene3D" id="3.40.50.1820">
    <property type="entry name" value="alpha/beta hydrolase"/>
    <property type="match status" value="1"/>
</dbReference>
<comment type="similarity">
    <text evidence="1">Belongs to the peptidase S33 family.</text>
</comment>
<evidence type="ECO:0000256" key="1">
    <source>
        <dbReference type="ARBA" id="ARBA00010088"/>
    </source>
</evidence>
<reference evidence="6" key="1">
    <citation type="journal article" date="2014" name="Int. J. Syst. Evol. Microbiol.">
        <title>Complete genome sequence of Corynebacterium casei LMG S-19264T (=DSM 44701T), isolated from a smear-ripened cheese.</title>
        <authorList>
            <consortium name="US DOE Joint Genome Institute (JGI-PGF)"/>
            <person name="Walter F."/>
            <person name="Albersmeier A."/>
            <person name="Kalinowski J."/>
            <person name="Ruckert C."/>
        </authorList>
    </citation>
    <scope>NUCLEOTIDE SEQUENCE</scope>
    <source>
        <strain evidence="6">KCTC 32255</strain>
    </source>
</reference>
<gene>
    <name evidence="6" type="ORF">GCM10011614_17920</name>
</gene>
<evidence type="ECO:0000259" key="5">
    <source>
        <dbReference type="Pfam" id="PF06441"/>
    </source>
</evidence>
<feature type="domain" description="Epoxide hydrolase N-terminal" evidence="5">
    <location>
        <begin position="6"/>
        <end position="111"/>
    </location>
</feature>
<dbReference type="PRINTS" id="PR00412">
    <property type="entry name" value="EPOXHYDRLASE"/>
</dbReference>